<dbReference type="AlphaFoldDB" id="A0A1S8DLR6"/>
<dbReference type="Gene3D" id="3.40.50.12370">
    <property type="match status" value="1"/>
</dbReference>
<dbReference type="SUPFAM" id="SSF52402">
    <property type="entry name" value="Adenine nucleotide alpha hydrolases-like"/>
    <property type="match status" value="2"/>
</dbReference>
<feature type="domain" description="UspA" evidence="2">
    <location>
        <begin position="5"/>
        <end position="157"/>
    </location>
</feature>
<accession>A0A1S8DLR6</accession>
<reference evidence="3 4" key="1">
    <citation type="submission" date="2017-01" db="EMBL/GenBank/DDBJ databases">
        <title>Draft genome sequence of Pseudomonas pachastrellae type strain CCUG 46540T from a deep sea.</title>
        <authorList>
            <person name="Gomila M."/>
            <person name="Mulet M."/>
            <person name="Lalucat J."/>
            <person name="Garcia-Valdes E."/>
        </authorList>
    </citation>
    <scope>NUCLEOTIDE SEQUENCE [LARGE SCALE GENOMIC DNA]</scope>
    <source>
        <strain evidence="3 4">CCUG 46540</strain>
    </source>
</reference>
<evidence type="ECO:0000313" key="4">
    <source>
        <dbReference type="Proteomes" id="UP000242847"/>
    </source>
</evidence>
<dbReference type="InterPro" id="IPR006016">
    <property type="entry name" value="UspA"/>
</dbReference>
<evidence type="ECO:0000259" key="2">
    <source>
        <dbReference type="Pfam" id="PF00582"/>
    </source>
</evidence>
<evidence type="ECO:0000256" key="1">
    <source>
        <dbReference type="ARBA" id="ARBA00008791"/>
    </source>
</evidence>
<dbReference type="Proteomes" id="UP000242847">
    <property type="component" value="Unassembled WGS sequence"/>
</dbReference>
<proteinExistence type="inferred from homology"/>
<dbReference type="RefSeq" id="WP_083723691.1">
    <property type="nucleotide sequence ID" value="NZ_FOUD01000004.1"/>
</dbReference>
<name>A0A1S8DLR6_9GAMM</name>
<dbReference type="InterPro" id="IPR006015">
    <property type="entry name" value="Universal_stress_UspA"/>
</dbReference>
<comment type="similarity">
    <text evidence="1">Belongs to the universal stress protein A family.</text>
</comment>
<protein>
    <submittedName>
        <fullName evidence="3">Universal stress protein UspA</fullName>
    </submittedName>
</protein>
<dbReference type="PANTHER" id="PTHR46268:SF6">
    <property type="entry name" value="UNIVERSAL STRESS PROTEIN UP12"/>
    <property type="match status" value="1"/>
</dbReference>
<dbReference type="Pfam" id="PF00582">
    <property type="entry name" value="Usp"/>
    <property type="match status" value="2"/>
</dbReference>
<evidence type="ECO:0000313" key="3">
    <source>
        <dbReference type="EMBL" id="ONM45869.1"/>
    </source>
</evidence>
<feature type="domain" description="UspA" evidence="2">
    <location>
        <begin position="208"/>
        <end position="285"/>
    </location>
</feature>
<organism evidence="3 4">
    <name type="scientific">Halopseudomonas pachastrellae</name>
    <dbReference type="NCBI Taxonomy" id="254161"/>
    <lineage>
        <taxon>Bacteria</taxon>
        <taxon>Pseudomonadati</taxon>
        <taxon>Pseudomonadota</taxon>
        <taxon>Gammaproteobacteria</taxon>
        <taxon>Pseudomonadales</taxon>
        <taxon>Pseudomonadaceae</taxon>
        <taxon>Halopseudomonas</taxon>
    </lineage>
</organism>
<dbReference type="EMBL" id="MUBC01000001">
    <property type="protein sequence ID" value="ONM45869.1"/>
    <property type="molecule type" value="Genomic_DNA"/>
</dbReference>
<comment type="caution">
    <text evidence="3">The sequence shown here is derived from an EMBL/GenBank/DDBJ whole genome shotgun (WGS) entry which is preliminary data.</text>
</comment>
<dbReference type="PANTHER" id="PTHR46268">
    <property type="entry name" value="STRESS RESPONSE PROTEIN NHAX"/>
    <property type="match status" value="1"/>
</dbReference>
<dbReference type="OrthoDB" id="9804721at2"/>
<dbReference type="STRING" id="254161.SAMN05216256_10448"/>
<dbReference type="CDD" id="cd00293">
    <property type="entry name" value="USP-like"/>
    <property type="match status" value="2"/>
</dbReference>
<dbReference type="PRINTS" id="PR01438">
    <property type="entry name" value="UNVRSLSTRESS"/>
</dbReference>
<keyword evidence="4" id="KW-1185">Reference proteome</keyword>
<gene>
    <name evidence="3" type="ORF">BXT89_00795</name>
</gene>
<sequence length="285" mass="30765">MSEARVLACIDGSTAGEAVCDYAAWASLQLNAPLALLHVLEPMLACAPADLSGSIGLGSREHLLSELAEVDERRARLLREQGQVMLDAAAERVRADGVSDPIVRQRHGRLVDTLQEIEAEVRLLVMGRQGEAGDSAASQVGSQLESVIRTLHRPILVTAGQFRVPKRVLVAFDNSPSVRKGLDLLLQSPLLAGLSIHLLMVGADTADARQALEAERIRLQQEGFTASADIRAGDVQDVLLGCRRELDADLIVMGAYGHSRIRQFLVGSTTTAMLQRTDCPLLLLR</sequence>